<comment type="caution">
    <text evidence="12">The sequence shown here is derived from an EMBL/GenBank/DDBJ whole genome shotgun (WGS) entry which is preliminary data.</text>
</comment>
<comment type="subcellular location">
    <subcellularLocation>
        <location evidence="1">Golgi apparatus membrane</location>
        <topology evidence="1">Single-pass type IV membrane protein</topology>
    </subcellularLocation>
</comment>
<evidence type="ECO:0000256" key="9">
    <source>
        <dbReference type="ARBA" id="ARBA00023136"/>
    </source>
</evidence>
<feature type="transmembrane region" description="Helical" evidence="10">
    <location>
        <begin position="282"/>
        <end position="299"/>
    </location>
</feature>
<evidence type="ECO:0000256" key="3">
    <source>
        <dbReference type="ARBA" id="ARBA00022448"/>
    </source>
</evidence>
<dbReference type="GO" id="GO:0005484">
    <property type="term" value="F:SNAP receptor activity"/>
    <property type="evidence" value="ECO:0007669"/>
    <property type="project" value="TreeGrafter"/>
</dbReference>
<dbReference type="EMBL" id="LRBS01000010">
    <property type="protein sequence ID" value="OII78029.1"/>
    <property type="molecule type" value="Genomic_DNA"/>
</dbReference>
<keyword evidence="3" id="KW-0813">Transport</keyword>
<evidence type="ECO:0000313" key="13">
    <source>
        <dbReference type="Proteomes" id="UP000186804"/>
    </source>
</evidence>
<evidence type="ECO:0000256" key="1">
    <source>
        <dbReference type="ARBA" id="ARBA00004409"/>
    </source>
</evidence>
<dbReference type="InterPro" id="IPR045242">
    <property type="entry name" value="Syntaxin"/>
</dbReference>
<protein>
    <submittedName>
        <fullName evidence="12">SNARE domain-containing protein</fullName>
    </submittedName>
</protein>
<name>A0A1J4MYN2_9CRYT</name>
<dbReference type="OrthoDB" id="10251371at2759"/>
<dbReference type="GO" id="GO:0031201">
    <property type="term" value="C:SNARE complex"/>
    <property type="evidence" value="ECO:0007669"/>
    <property type="project" value="TreeGrafter"/>
</dbReference>
<dbReference type="GeneID" id="92367861"/>
<comment type="similarity">
    <text evidence="2">Belongs to the syntaxin family.</text>
</comment>
<organism evidence="12 13">
    <name type="scientific">Cryptosporidium andersoni</name>
    <dbReference type="NCBI Taxonomy" id="117008"/>
    <lineage>
        <taxon>Eukaryota</taxon>
        <taxon>Sar</taxon>
        <taxon>Alveolata</taxon>
        <taxon>Apicomplexa</taxon>
        <taxon>Conoidasida</taxon>
        <taxon>Coccidia</taxon>
        <taxon>Eucoccidiorida</taxon>
        <taxon>Eimeriorina</taxon>
        <taxon>Cryptosporidiidae</taxon>
        <taxon>Cryptosporidium</taxon>
    </lineage>
</organism>
<keyword evidence="5" id="KW-0653">Protein transport</keyword>
<dbReference type="SMART" id="SM00397">
    <property type="entry name" value="t_SNARE"/>
    <property type="match status" value="1"/>
</dbReference>
<dbReference type="Gene3D" id="1.20.58.70">
    <property type="match status" value="1"/>
</dbReference>
<keyword evidence="9 10" id="KW-0472">Membrane</keyword>
<keyword evidence="4 10" id="KW-0812">Transmembrane</keyword>
<dbReference type="AlphaFoldDB" id="A0A1J4MYN2"/>
<reference evidence="12 13" key="1">
    <citation type="submission" date="2016-10" db="EMBL/GenBank/DDBJ databases">
        <title>Reductive evolution of mitochondrial metabolism and differential evolution of invasion-related proteins in Cryptosporidium.</title>
        <authorList>
            <person name="Liu S."/>
            <person name="Roellig D.M."/>
            <person name="Guo Y."/>
            <person name="Li N."/>
            <person name="Frace M.A."/>
            <person name="Tang K."/>
            <person name="Zhang L."/>
            <person name="Feng Y."/>
            <person name="Xiao L."/>
        </authorList>
    </citation>
    <scope>NUCLEOTIDE SEQUENCE [LARGE SCALE GENOMIC DNA]</scope>
    <source>
        <strain evidence="12">30847</strain>
    </source>
</reference>
<sequence>MLAESNRDLTNIYIKLRHEHRRRLDRFGLGVPGELRSEKSKENGRYIDVEMKETLPPLWTDLVNEAQEEVTKIKELLSQLQKLHQKRLICILEDDAALSLGLDIEYLSSTIYSSFKVAEYLTHQISAKKSKNTHISREDVRESILRTNAENSIATQLQPLGQQFRRIQRYYLDQLNKRIIPLTENLESVDLNSTFELNSASEATINNQIQRTSTIEETVKITQSIAQLNAMFKEMAYLVIEQGSLVDRIDYNVALSLQKTEHAYRRVLKAEEHYRKGGMAKITYFLLVCIFIEMSLLIIKKIF</sequence>
<dbReference type="GO" id="GO:0000149">
    <property type="term" value="F:SNARE binding"/>
    <property type="evidence" value="ECO:0007669"/>
    <property type="project" value="TreeGrafter"/>
</dbReference>
<keyword evidence="6 10" id="KW-1133">Transmembrane helix</keyword>
<dbReference type="SUPFAM" id="SSF47661">
    <property type="entry name" value="t-snare proteins"/>
    <property type="match status" value="1"/>
</dbReference>
<dbReference type="InterPro" id="IPR010989">
    <property type="entry name" value="SNARE"/>
</dbReference>
<dbReference type="PANTHER" id="PTHR19957">
    <property type="entry name" value="SYNTAXIN"/>
    <property type="match status" value="1"/>
</dbReference>
<accession>A0A1J4MYN2</accession>
<evidence type="ECO:0000256" key="4">
    <source>
        <dbReference type="ARBA" id="ARBA00022692"/>
    </source>
</evidence>
<dbReference type="Pfam" id="PF05739">
    <property type="entry name" value="SNARE"/>
    <property type="match status" value="1"/>
</dbReference>
<dbReference type="CDD" id="cd15845">
    <property type="entry name" value="SNARE_syntaxin16"/>
    <property type="match status" value="1"/>
</dbReference>
<dbReference type="GO" id="GO:0006886">
    <property type="term" value="P:intracellular protein transport"/>
    <property type="evidence" value="ECO:0007669"/>
    <property type="project" value="TreeGrafter"/>
</dbReference>
<keyword evidence="7" id="KW-0333">Golgi apparatus</keyword>
<keyword evidence="13" id="KW-1185">Reference proteome</keyword>
<evidence type="ECO:0000256" key="5">
    <source>
        <dbReference type="ARBA" id="ARBA00022927"/>
    </source>
</evidence>
<dbReference type="GO" id="GO:0000139">
    <property type="term" value="C:Golgi membrane"/>
    <property type="evidence" value="ECO:0007669"/>
    <property type="project" value="UniProtKB-SubCell"/>
</dbReference>
<evidence type="ECO:0000259" key="11">
    <source>
        <dbReference type="PROSITE" id="PS50192"/>
    </source>
</evidence>
<evidence type="ECO:0000256" key="2">
    <source>
        <dbReference type="ARBA" id="ARBA00009063"/>
    </source>
</evidence>
<dbReference type="VEuPathDB" id="CryptoDB:cand_036770"/>
<dbReference type="PANTHER" id="PTHR19957:SF83">
    <property type="entry name" value="SYNTAXIN-16"/>
    <property type="match status" value="1"/>
</dbReference>
<dbReference type="Proteomes" id="UP000186804">
    <property type="component" value="Unassembled WGS sequence"/>
</dbReference>
<gene>
    <name evidence="12" type="ORF">cand_036770</name>
</gene>
<dbReference type="RefSeq" id="XP_067069875.1">
    <property type="nucleotide sequence ID" value="XM_067213902.1"/>
</dbReference>
<evidence type="ECO:0000256" key="8">
    <source>
        <dbReference type="ARBA" id="ARBA00023054"/>
    </source>
</evidence>
<keyword evidence="8" id="KW-0175">Coiled coil</keyword>
<evidence type="ECO:0000313" key="12">
    <source>
        <dbReference type="EMBL" id="OII78029.1"/>
    </source>
</evidence>
<proteinExistence type="inferred from homology"/>
<dbReference type="GO" id="GO:0048278">
    <property type="term" value="P:vesicle docking"/>
    <property type="evidence" value="ECO:0007669"/>
    <property type="project" value="TreeGrafter"/>
</dbReference>
<dbReference type="InterPro" id="IPR000727">
    <property type="entry name" value="T_SNARE_dom"/>
</dbReference>
<dbReference type="GO" id="GO:0006906">
    <property type="term" value="P:vesicle fusion"/>
    <property type="evidence" value="ECO:0007669"/>
    <property type="project" value="TreeGrafter"/>
</dbReference>
<evidence type="ECO:0000256" key="10">
    <source>
        <dbReference type="SAM" id="Phobius"/>
    </source>
</evidence>
<evidence type="ECO:0000256" key="6">
    <source>
        <dbReference type="ARBA" id="ARBA00022989"/>
    </source>
</evidence>
<evidence type="ECO:0000256" key="7">
    <source>
        <dbReference type="ARBA" id="ARBA00023034"/>
    </source>
</evidence>
<dbReference type="PROSITE" id="PS50192">
    <property type="entry name" value="T_SNARE"/>
    <property type="match status" value="1"/>
</dbReference>
<feature type="domain" description="T-SNARE coiled-coil homology" evidence="11">
    <location>
        <begin position="208"/>
        <end position="270"/>
    </location>
</feature>